<dbReference type="EMBL" id="JBBWWR010000014">
    <property type="protein sequence ID" value="KAK8952849.1"/>
    <property type="molecule type" value="Genomic_DNA"/>
</dbReference>
<dbReference type="PRINTS" id="PR00080">
    <property type="entry name" value="SDRFAMILY"/>
</dbReference>
<dbReference type="PROSITE" id="PS00061">
    <property type="entry name" value="ADH_SHORT"/>
    <property type="match status" value="1"/>
</dbReference>
<dbReference type="InterPro" id="IPR045000">
    <property type="entry name" value="TR"/>
</dbReference>
<evidence type="ECO:0000313" key="3">
    <source>
        <dbReference type="EMBL" id="KAK8952849.1"/>
    </source>
</evidence>
<dbReference type="Proteomes" id="UP001412067">
    <property type="component" value="Unassembled WGS sequence"/>
</dbReference>
<protein>
    <submittedName>
        <fullName evidence="3">Uncharacterized protein</fullName>
    </submittedName>
</protein>
<gene>
    <name evidence="3" type="ORF">KSP40_PGU012510</name>
</gene>
<evidence type="ECO:0000256" key="1">
    <source>
        <dbReference type="ARBA" id="ARBA00022857"/>
    </source>
</evidence>
<dbReference type="Pfam" id="PF13561">
    <property type="entry name" value="adh_short_C2"/>
    <property type="match status" value="1"/>
</dbReference>
<accession>A0ABR2LWE3</accession>
<keyword evidence="2" id="KW-0560">Oxidoreductase</keyword>
<dbReference type="Gene3D" id="3.40.50.720">
    <property type="entry name" value="NAD(P)-binding Rossmann-like Domain"/>
    <property type="match status" value="1"/>
</dbReference>
<name>A0ABR2LWE3_9ASPA</name>
<proteinExistence type="predicted"/>
<dbReference type="PRINTS" id="PR00081">
    <property type="entry name" value="GDHRDH"/>
</dbReference>
<evidence type="ECO:0000313" key="4">
    <source>
        <dbReference type="Proteomes" id="UP001412067"/>
    </source>
</evidence>
<reference evidence="3 4" key="1">
    <citation type="journal article" date="2022" name="Nat. Plants">
        <title>Genomes of leafy and leafless Platanthera orchids illuminate the evolution of mycoheterotrophy.</title>
        <authorList>
            <person name="Li M.H."/>
            <person name="Liu K.W."/>
            <person name="Li Z."/>
            <person name="Lu H.C."/>
            <person name="Ye Q.L."/>
            <person name="Zhang D."/>
            <person name="Wang J.Y."/>
            <person name="Li Y.F."/>
            <person name="Zhong Z.M."/>
            <person name="Liu X."/>
            <person name="Yu X."/>
            <person name="Liu D.K."/>
            <person name="Tu X.D."/>
            <person name="Liu B."/>
            <person name="Hao Y."/>
            <person name="Liao X.Y."/>
            <person name="Jiang Y.T."/>
            <person name="Sun W.H."/>
            <person name="Chen J."/>
            <person name="Chen Y.Q."/>
            <person name="Ai Y."/>
            <person name="Zhai J.W."/>
            <person name="Wu S.S."/>
            <person name="Zhou Z."/>
            <person name="Hsiao Y.Y."/>
            <person name="Wu W.L."/>
            <person name="Chen Y.Y."/>
            <person name="Lin Y.F."/>
            <person name="Hsu J.L."/>
            <person name="Li C.Y."/>
            <person name="Wang Z.W."/>
            <person name="Zhao X."/>
            <person name="Zhong W.Y."/>
            <person name="Ma X.K."/>
            <person name="Ma L."/>
            <person name="Huang J."/>
            <person name="Chen G.Z."/>
            <person name="Huang M.Z."/>
            <person name="Huang L."/>
            <person name="Peng D.H."/>
            <person name="Luo Y.B."/>
            <person name="Zou S.Q."/>
            <person name="Chen S.P."/>
            <person name="Lan S."/>
            <person name="Tsai W.C."/>
            <person name="Van de Peer Y."/>
            <person name="Liu Z.J."/>
        </authorList>
    </citation>
    <scope>NUCLEOTIDE SEQUENCE [LARGE SCALE GENOMIC DNA]</scope>
    <source>
        <strain evidence="3">Lor288</strain>
    </source>
</reference>
<organism evidence="3 4">
    <name type="scientific">Platanthera guangdongensis</name>
    <dbReference type="NCBI Taxonomy" id="2320717"/>
    <lineage>
        <taxon>Eukaryota</taxon>
        <taxon>Viridiplantae</taxon>
        <taxon>Streptophyta</taxon>
        <taxon>Embryophyta</taxon>
        <taxon>Tracheophyta</taxon>
        <taxon>Spermatophyta</taxon>
        <taxon>Magnoliopsida</taxon>
        <taxon>Liliopsida</taxon>
        <taxon>Asparagales</taxon>
        <taxon>Orchidaceae</taxon>
        <taxon>Orchidoideae</taxon>
        <taxon>Orchideae</taxon>
        <taxon>Orchidinae</taxon>
        <taxon>Platanthera</taxon>
    </lineage>
</organism>
<comment type="caution">
    <text evidence="3">The sequence shown here is derived from an EMBL/GenBank/DDBJ whole genome shotgun (WGS) entry which is preliminary data.</text>
</comment>
<keyword evidence="1" id="KW-0521">NADP</keyword>
<dbReference type="SUPFAM" id="SSF51735">
    <property type="entry name" value="NAD(P)-binding Rossmann-fold domains"/>
    <property type="match status" value="1"/>
</dbReference>
<sequence>MAATALTTEIEKRWSLRGTTALVTGGTKGIGKAIVEELGGLGVKVHTCARNKSDLDACLQHWKLSKLDVTGSVCDVSSPADRQNLIDTIYASFQGKLDILVNNAGNGHFKEYSKFTAEDFKFMVATNLESAFHLSQLSHPLLKASGAGSIVFLSSVASLVAAPGAAIYGATKGAINQLSRNLAVEWAKDNIRSNCIAPGPVSTLLADAFFASKLIPSIEAFGIPMGRSGEPTEVATLTAFLCMPGASYITGQVIAVDGGLTASA</sequence>
<dbReference type="PANTHER" id="PTHR42898">
    <property type="entry name" value="TROPINONE REDUCTASE"/>
    <property type="match status" value="1"/>
</dbReference>
<dbReference type="PANTHER" id="PTHR42898:SF6">
    <property type="entry name" value="NADP-DEPENDENT MANNITOL DEHYDROGENASE"/>
    <property type="match status" value="1"/>
</dbReference>
<dbReference type="InterPro" id="IPR002347">
    <property type="entry name" value="SDR_fam"/>
</dbReference>
<keyword evidence="4" id="KW-1185">Reference proteome</keyword>
<dbReference type="InterPro" id="IPR036291">
    <property type="entry name" value="NAD(P)-bd_dom_sf"/>
</dbReference>
<evidence type="ECO:0000256" key="2">
    <source>
        <dbReference type="ARBA" id="ARBA00023002"/>
    </source>
</evidence>
<dbReference type="InterPro" id="IPR020904">
    <property type="entry name" value="Sc_DH/Rdtase_CS"/>
</dbReference>